<dbReference type="PANTHER" id="PTHR46599:SF3">
    <property type="entry name" value="PIGGYBAC TRANSPOSABLE ELEMENT-DERIVED PROTEIN 4"/>
    <property type="match status" value="1"/>
</dbReference>
<name>A0AAD7YC30_MYTSE</name>
<dbReference type="PANTHER" id="PTHR46599">
    <property type="entry name" value="PIGGYBAC TRANSPOSABLE ELEMENT-DERIVED PROTEIN 4"/>
    <property type="match status" value="1"/>
</dbReference>
<dbReference type="Pfam" id="PF13843">
    <property type="entry name" value="DDE_Tnp_1_7"/>
    <property type="match status" value="2"/>
</dbReference>
<comment type="caution">
    <text evidence="2">The sequence shown here is derived from an EMBL/GenBank/DDBJ whole genome shotgun (WGS) entry which is preliminary data.</text>
</comment>
<proteinExistence type="predicted"/>
<organism evidence="2 3">
    <name type="scientific">Mythimna separata</name>
    <name type="common">Oriental armyworm</name>
    <name type="synonym">Pseudaletia separata</name>
    <dbReference type="NCBI Taxonomy" id="271217"/>
    <lineage>
        <taxon>Eukaryota</taxon>
        <taxon>Metazoa</taxon>
        <taxon>Ecdysozoa</taxon>
        <taxon>Arthropoda</taxon>
        <taxon>Hexapoda</taxon>
        <taxon>Insecta</taxon>
        <taxon>Pterygota</taxon>
        <taxon>Neoptera</taxon>
        <taxon>Endopterygota</taxon>
        <taxon>Lepidoptera</taxon>
        <taxon>Glossata</taxon>
        <taxon>Ditrysia</taxon>
        <taxon>Noctuoidea</taxon>
        <taxon>Noctuidae</taxon>
        <taxon>Noctuinae</taxon>
        <taxon>Hadenini</taxon>
        <taxon>Mythimna</taxon>
    </lineage>
</organism>
<accession>A0AAD7YC30</accession>
<sequence length="114" mass="13313">MEHIVSETNKYAQQVVSQMLENHSLHPKSRICKWRDTTVDELFVFFGIILAMGVVVKTSDNEDTCTLRLEYSEARLYKIQPILSHLNNKFQEMYRPAQNLALDESIDVERLARI</sequence>
<protein>
    <recommendedName>
        <fullName evidence="1">PiggyBac transposable element-derived protein domain-containing protein</fullName>
    </recommendedName>
</protein>
<evidence type="ECO:0000259" key="1">
    <source>
        <dbReference type="Pfam" id="PF13843"/>
    </source>
</evidence>
<dbReference type="InterPro" id="IPR029526">
    <property type="entry name" value="PGBD"/>
</dbReference>
<dbReference type="AlphaFoldDB" id="A0AAD7YC30"/>
<dbReference type="EMBL" id="JARGEI010000024">
    <property type="protein sequence ID" value="KAJ8709378.1"/>
    <property type="molecule type" value="Genomic_DNA"/>
</dbReference>
<feature type="domain" description="PiggyBac transposable element-derived protein" evidence="1">
    <location>
        <begin position="2"/>
        <end position="58"/>
    </location>
</feature>
<feature type="domain" description="PiggyBac transposable element-derived protein" evidence="1">
    <location>
        <begin position="72"/>
        <end position="106"/>
    </location>
</feature>
<evidence type="ECO:0000313" key="2">
    <source>
        <dbReference type="EMBL" id="KAJ8709378.1"/>
    </source>
</evidence>
<reference evidence="2" key="1">
    <citation type="submission" date="2023-03" db="EMBL/GenBank/DDBJ databases">
        <title>Chromosome-level genomes of two armyworms, Mythimna separata and Mythimna loreyi, provide insights into the biosynthesis and reception of sex pheromones.</title>
        <authorList>
            <person name="Zhao H."/>
        </authorList>
    </citation>
    <scope>NUCLEOTIDE SEQUENCE</scope>
    <source>
        <strain evidence="2">BeijingLab</strain>
        <tissue evidence="2">Pupa</tissue>
    </source>
</reference>
<gene>
    <name evidence="2" type="ORF">PYW07_009204</name>
</gene>
<dbReference type="Proteomes" id="UP001231518">
    <property type="component" value="Chromosome 22"/>
</dbReference>
<keyword evidence="3" id="KW-1185">Reference proteome</keyword>
<evidence type="ECO:0000313" key="3">
    <source>
        <dbReference type="Proteomes" id="UP001231518"/>
    </source>
</evidence>